<gene>
    <name evidence="1" type="ORF">JBF11_01220</name>
</gene>
<sequence length="134" mass="16664">MDMLIIMAVLALFSEGDVSNQTDDELLQKILKNEKLAREKQNHEQILRQRKQKFFENQQQQQQHLEFLMFLQRTWEQQQNDERWQRELNEIIEFWQNYWQEIEQHAQEEKLRDFLRWLEDALENADIISSRMKL</sequence>
<name>A0ABY5Y1B5_9BACT</name>
<protein>
    <submittedName>
        <fullName evidence="1">Uncharacterized protein</fullName>
    </submittedName>
</protein>
<proteinExistence type="predicted"/>
<organism evidence="1 2">
    <name type="scientific">Taurinivorans muris</name>
    <dbReference type="NCBI Taxonomy" id="2787751"/>
    <lineage>
        <taxon>Bacteria</taxon>
        <taxon>Pseudomonadati</taxon>
        <taxon>Thermodesulfobacteriota</taxon>
        <taxon>Desulfovibrionia</taxon>
        <taxon>Desulfovibrionales</taxon>
        <taxon>Desulfovibrionaceae</taxon>
        <taxon>Taurinivorans</taxon>
    </lineage>
</organism>
<dbReference type="Proteomes" id="UP001058120">
    <property type="component" value="Chromosome"/>
</dbReference>
<dbReference type="RefSeq" id="WP_334315569.1">
    <property type="nucleotide sequence ID" value="NZ_CP065938.1"/>
</dbReference>
<evidence type="ECO:0000313" key="2">
    <source>
        <dbReference type="Proteomes" id="UP001058120"/>
    </source>
</evidence>
<reference evidence="1" key="1">
    <citation type="submission" date="2020-12" db="EMBL/GenBank/DDBJ databases">
        <title>Taurinivorans muris gen. nov., sp. nov., fundamental and realized metabolic niche of a ubiquitous sulfidogenic bacterium in the murine intestine.</title>
        <authorList>
            <person name="Ye H."/>
            <person name="Hanson B.T."/>
            <person name="Loy A."/>
        </authorList>
    </citation>
    <scope>NUCLEOTIDE SEQUENCE</scope>
    <source>
        <strain evidence="1">LT0009</strain>
    </source>
</reference>
<accession>A0ABY5Y1B5</accession>
<dbReference type="EMBL" id="CP065938">
    <property type="protein sequence ID" value="UWX05974.1"/>
    <property type="molecule type" value="Genomic_DNA"/>
</dbReference>
<keyword evidence="2" id="KW-1185">Reference proteome</keyword>
<evidence type="ECO:0000313" key="1">
    <source>
        <dbReference type="EMBL" id="UWX05974.1"/>
    </source>
</evidence>